<comment type="caution">
    <text evidence="1">The sequence shown here is derived from an EMBL/GenBank/DDBJ whole genome shotgun (WGS) entry which is preliminary data.</text>
</comment>
<evidence type="ECO:0000313" key="1">
    <source>
        <dbReference type="EMBL" id="KAF9067626.1"/>
    </source>
</evidence>
<proteinExistence type="predicted"/>
<sequence length="155" mass="17467">MSPMFLVVVFKVPKDGMQGWKYFLANILRVIWLSVQPQPSQAYKLQSQSSTVTTSLVSSSFCILSEPRDHSSGNREEDFTSSLVLSTEIESTLDSNSLDSFHYSLAAAIIGERDSRVIWVNSLNQGMNKNVNQSWMELYMWQRSKKGQCGSFLPG</sequence>
<gene>
    <name evidence="1" type="ORF">BDP27DRAFT_1364694</name>
</gene>
<dbReference type="Proteomes" id="UP000772434">
    <property type="component" value="Unassembled WGS sequence"/>
</dbReference>
<evidence type="ECO:0000313" key="2">
    <source>
        <dbReference type="Proteomes" id="UP000772434"/>
    </source>
</evidence>
<dbReference type="EMBL" id="JADNRY010000070">
    <property type="protein sequence ID" value="KAF9067626.1"/>
    <property type="molecule type" value="Genomic_DNA"/>
</dbReference>
<accession>A0A9P5PL39</accession>
<reference evidence="1" key="1">
    <citation type="submission" date="2020-11" db="EMBL/GenBank/DDBJ databases">
        <authorList>
            <consortium name="DOE Joint Genome Institute"/>
            <person name="Ahrendt S."/>
            <person name="Riley R."/>
            <person name="Andreopoulos W."/>
            <person name="Labutti K."/>
            <person name="Pangilinan J."/>
            <person name="Ruiz-Duenas F.J."/>
            <person name="Barrasa J.M."/>
            <person name="Sanchez-Garcia M."/>
            <person name="Camarero S."/>
            <person name="Miyauchi S."/>
            <person name="Serrano A."/>
            <person name="Linde D."/>
            <person name="Babiker R."/>
            <person name="Drula E."/>
            <person name="Ayuso-Fernandez I."/>
            <person name="Pacheco R."/>
            <person name="Padilla G."/>
            <person name="Ferreira P."/>
            <person name="Barriuso J."/>
            <person name="Kellner H."/>
            <person name="Castanera R."/>
            <person name="Alfaro M."/>
            <person name="Ramirez L."/>
            <person name="Pisabarro A.G."/>
            <person name="Kuo A."/>
            <person name="Tritt A."/>
            <person name="Lipzen A."/>
            <person name="He G."/>
            <person name="Yan M."/>
            <person name="Ng V."/>
            <person name="Cullen D."/>
            <person name="Martin F."/>
            <person name="Rosso M.-N."/>
            <person name="Henrissat B."/>
            <person name="Hibbett D."/>
            <person name="Martinez A.T."/>
            <person name="Grigoriev I.V."/>
        </authorList>
    </citation>
    <scope>NUCLEOTIDE SEQUENCE</scope>
    <source>
        <strain evidence="1">AH 40177</strain>
    </source>
</reference>
<protein>
    <submittedName>
        <fullName evidence="1">Uncharacterized protein</fullName>
    </submittedName>
</protein>
<dbReference type="AlphaFoldDB" id="A0A9P5PL39"/>
<name>A0A9P5PL39_9AGAR</name>
<keyword evidence="2" id="KW-1185">Reference proteome</keyword>
<organism evidence="1 2">
    <name type="scientific">Rhodocollybia butyracea</name>
    <dbReference type="NCBI Taxonomy" id="206335"/>
    <lineage>
        <taxon>Eukaryota</taxon>
        <taxon>Fungi</taxon>
        <taxon>Dikarya</taxon>
        <taxon>Basidiomycota</taxon>
        <taxon>Agaricomycotina</taxon>
        <taxon>Agaricomycetes</taxon>
        <taxon>Agaricomycetidae</taxon>
        <taxon>Agaricales</taxon>
        <taxon>Marasmiineae</taxon>
        <taxon>Omphalotaceae</taxon>
        <taxon>Rhodocollybia</taxon>
    </lineage>
</organism>